<feature type="transmembrane region" description="Helical" evidence="6">
    <location>
        <begin position="115"/>
        <end position="138"/>
    </location>
</feature>
<evidence type="ECO:0000256" key="6">
    <source>
        <dbReference type="SAM" id="Phobius"/>
    </source>
</evidence>
<evidence type="ECO:0000256" key="5">
    <source>
        <dbReference type="ARBA" id="ARBA00093776"/>
    </source>
</evidence>
<keyword evidence="4 6" id="KW-0472">Membrane</keyword>
<comment type="subcellular location">
    <subcellularLocation>
        <location evidence="1">Membrane</location>
        <topology evidence="1">Multi-pass membrane protein</topology>
    </subcellularLocation>
</comment>
<feature type="transmembrane region" description="Helical" evidence="6">
    <location>
        <begin position="21"/>
        <end position="47"/>
    </location>
</feature>
<feature type="transmembrane region" description="Helical" evidence="6">
    <location>
        <begin position="84"/>
        <end position="108"/>
    </location>
</feature>
<feature type="transmembrane region" description="Helical" evidence="6">
    <location>
        <begin position="184"/>
        <end position="205"/>
    </location>
</feature>
<proteinExistence type="inferred from homology"/>
<evidence type="ECO:0000313" key="7">
    <source>
        <dbReference type="EnsemblMetazoa" id="Aqu2.1.37933_001"/>
    </source>
</evidence>
<evidence type="ECO:0000256" key="4">
    <source>
        <dbReference type="ARBA" id="ARBA00023136"/>
    </source>
</evidence>
<evidence type="ECO:0000256" key="3">
    <source>
        <dbReference type="ARBA" id="ARBA00022989"/>
    </source>
</evidence>
<comment type="similarity">
    <text evidence="5">Belongs to the TMEM179 family.</text>
</comment>
<evidence type="ECO:0000313" key="8">
    <source>
        <dbReference type="Proteomes" id="UP000007879"/>
    </source>
</evidence>
<reference evidence="7" key="2">
    <citation type="submission" date="2017-05" db="UniProtKB">
        <authorList>
            <consortium name="EnsemblMetazoa"/>
        </authorList>
    </citation>
    <scope>IDENTIFICATION</scope>
</reference>
<name>A0A1X7VD64_AMPQE</name>
<accession>A0A1X7VD64</accession>
<dbReference type="KEGG" id="aqu:109580577"/>
<organism evidence="7">
    <name type="scientific">Amphimedon queenslandica</name>
    <name type="common">Sponge</name>
    <dbReference type="NCBI Taxonomy" id="400682"/>
    <lineage>
        <taxon>Eukaryota</taxon>
        <taxon>Metazoa</taxon>
        <taxon>Porifera</taxon>
        <taxon>Demospongiae</taxon>
        <taxon>Heteroscleromorpha</taxon>
        <taxon>Haplosclerida</taxon>
        <taxon>Niphatidae</taxon>
        <taxon>Amphimedon</taxon>
    </lineage>
</organism>
<dbReference type="InterPro" id="IPR059010">
    <property type="entry name" value="TMEM179-179B"/>
</dbReference>
<evidence type="ECO:0000256" key="1">
    <source>
        <dbReference type="ARBA" id="ARBA00004141"/>
    </source>
</evidence>
<dbReference type="Pfam" id="PF26158">
    <property type="entry name" value="Claudin_TMEM179-179B"/>
    <property type="match status" value="1"/>
</dbReference>
<protein>
    <submittedName>
        <fullName evidence="7">Uncharacterized protein</fullName>
    </submittedName>
</protein>
<dbReference type="AlphaFoldDB" id="A0A1X7VD64"/>
<dbReference type="InParanoid" id="A0A1X7VD64"/>
<keyword evidence="2 6" id="KW-0812">Transmembrane</keyword>
<dbReference type="EnsemblMetazoa" id="XM_019993897.1">
    <property type="protein sequence ID" value="XP_019849456.1"/>
    <property type="gene ID" value="LOC109580577"/>
</dbReference>
<evidence type="ECO:0000256" key="2">
    <source>
        <dbReference type="ARBA" id="ARBA00022692"/>
    </source>
</evidence>
<dbReference type="EnsemblMetazoa" id="Aqu2.1.37933_001">
    <property type="protein sequence ID" value="Aqu2.1.37933_001"/>
    <property type="gene ID" value="Aqu2.1.37933"/>
</dbReference>
<dbReference type="Proteomes" id="UP000007879">
    <property type="component" value="Unassembled WGS sequence"/>
</dbReference>
<reference evidence="8" key="1">
    <citation type="journal article" date="2010" name="Nature">
        <title>The Amphimedon queenslandica genome and the evolution of animal complexity.</title>
        <authorList>
            <person name="Srivastava M."/>
            <person name="Simakov O."/>
            <person name="Chapman J."/>
            <person name="Fahey B."/>
            <person name="Gauthier M.E."/>
            <person name="Mitros T."/>
            <person name="Richards G.S."/>
            <person name="Conaco C."/>
            <person name="Dacre M."/>
            <person name="Hellsten U."/>
            <person name="Larroux C."/>
            <person name="Putnam N.H."/>
            <person name="Stanke M."/>
            <person name="Adamska M."/>
            <person name="Darling A."/>
            <person name="Degnan S.M."/>
            <person name="Oakley T.H."/>
            <person name="Plachetzki D.C."/>
            <person name="Zhai Y."/>
            <person name="Adamski M."/>
            <person name="Calcino A."/>
            <person name="Cummins S.F."/>
            <person name="Goodstein D.M."/>
            <person name="Harris C."/>
            <person name="Jackson D.J."/>
            <person name="Leys S.P."/>
            <person name="Shu S."/>
            <person name="Woodcroft B.J."/>
            <person name="Vervoort M."/>
            <person name="Kosik K.S."/>
            <person name="Manning G."/>
            <person name="Degnan B.M."/>
            <person name="Rokhsar D.S."/>
        </authorList>
    </citation>
    <scope>NUCLEOTIDE SEQUENCE [LARGE SCALE GENOMIC DNA]</scope>
</reference>
<gene>
    <name evidence="7" type="primary">109580577</name>
</gene>
<keyword evidence="8" id="KW-1185">Reference proteome</keyword>
<sequence length="219" mass="23733">MKGLEKGASALNCLKKLSFMRYLLIGIKLFALAISLILIIASLGVFAEKNKEFYDKFKSLGDYCILFASIQNERILSNNSNCNFVIGGQTISAALIIGSIVIVILGAIVNAKKIVFNIFLLIISSLALIMSLSAAIVISAGLKKTCNSIEEGSLGTIKCSKAEVHIPIINFNVTFYDSIQASMILGWTGVVFLLVYITAEIISLISNCCFQKSKYNILG</sequence>
<keyword evidence="3 6" id="KW-1133">Transmembrane helix</keyword>